<keyword evidence="3" id="KW-0732">Signal</keyword>
<keyword evidence="2" id="KW-0472">Membrane</keyword>
<evidence type="ECO:0000256" key="3">
    <source>
        <dbReference type="SAM" id="SignalP"/>
    </source>
</evidence>
<dbReference type="InterPro" id="IPR002102">
    <property type="entry name" value="Cohesin_dom"/>
</dbReference>
<keyword evidence="2" id="KW-0812">Transmembrane</keyword>
<evidence type="ECO:0000259" key="4">
    <source>
        <dbReference type="Pfam" id="PF00963"/>
    </source>
</evidence>
<organism evidence="5">
    <name type="scientific">Cellulosimicrobium sp. ES-005</name>
    <dbReference type="NCBI Taxonomy" id="3163031"/>
    <lineage>
        <taxon>Bacteria</taxon>
        <taxon>Bacillati</taxon>
        <taxon>Actinomycetota</taxon>
        <taxon>Actinomycetes</taxon>
        <taxon>Micrococcales</taxon>
        <taxon>Promicromonosporaceae</taxon>
        <taxon>Cellulosimicrobium</taxon>
    </lineage>
</organism>
<dbReference type="SUPFAM" id="SSF49384">
    <property type="entry name" value="Carbohydrate-binding domain"/>
    <property type="match status" value="1"/>
</dbReference>
<dbReference type="AlphaFoldDB" id="A0AAU8G488"/>
<dbReference type="GO" id="GO:0000272">
    <property type="term" value="P:polysaccharide catabolic process"/>
    <property type="evidence" value="ECO:0007669"/>
    <property type="project" value="InterPro"/>
</dbReference>
<dbReference type="Pfam" id="PF00963">
    <property type="entry name" value="Cohesin"/>
    <property type="match status" value="1"/>
</dbReference>
<gene>
    <name evidence="5" type="ORF">ABRQ22_08560</name>
</gene>
<feature type="domain" description="Cohesin" evidence="4">
    <location>
        <begin position="41"/>
        <end position="167"/>
    </location>
</feature>
<feature type="chain" id="PRO_5043829365" evidence="3">
    <location>
        <begin position="34"/>
        <end position="248"/>
    </location>
</feature>
<feature type="transmembrane region" description="Helical" evidence="2">
    <location>
        <begin position="220"/>
        <end position="240"/>
    </location>
</feature>
<feature type="compositionally biased region" description="Low complexity" evidence="1">
    <location>
        <begin position="168"/>
        <end position="205"/>
    </location>
</feature>
<dbReference type="EMBL" id="CP159290">
    <property type="protein sequence ID" value="XCH31715.1"/>
    <property type="molecule type" value="Genomic_DNA"/>
</dbReference>
<dbReference type="InterPro" id="IPR006311">
    <property type="entry name" value="TAT_signal"/>
</dbReference>
<evidence type="ECO:0000256" key="2">
    <source>
        <dbReference type="SAM" id="Phobius"/>
    </source>
</evidence>
<feature type="region of interest" description="Disordered" evidence="1">
    <location>
        <begin position="168"/>
        <end position="212"/>
    </location>
</feature>
<evidence type="ECO:0000313" key="5">
    <source>
        <dbReference type="EMBL" id="XCH31715.1"/>
    </source>
</evidence>
<dbReference type="GO" id="GO:0030246">
    <property type="term" value="F:carbohydrate binding"/>
    <property type="evidence" value="ECO:0007669"/>
    <property type="project" value="InterPro"/>
</dbReference>
<reference evidence="5" key="1">
    <citation type="submission" date="2024-06" db="EMBL/GenBank/DDBJ databases">
        <title>Complete genome sequence of the cellulolytic actinobacterium, Cellulosimicrobium ES-005.</title>
        <authorList>
            <person name="Matthews C.T."/>
            <person name="Underwood K.D."/>
            <person name="Ghanchi K.M."/>
            <person name="Fields S.D."/>
            <person name="Gardner S.G."/>
        </authorList>
    </citation>
    <scope>NUCLEOTIDE SEQUENCE</scope>
    <source>
        <strain evidence="5">ES-005</strain>
    </source>
</reference>
<name>A0AAU8G488_9MICO</name>
<dbReference type="RefSeq" id="WP_353709224.1">
    <property type="nucleotide sequence ID" value="NZ_CP159290.1"/>
</dbReference>
<proteinExistence type="predicted"/>
<accession>A0AAU8G488</accession>
<dbReference type="PROSITE" id="PS51318">
    <property type="entry name" value="TAT"/>
    <property type="match status" value="1"/>
</dbReference>
<keyword evidence="2" id="KW-1133">Transmembrane helix</keyword>
<feature type="signal peptide" evidence="3">
    <location>
        <begin position="1"/>
        <end position="33"/>
    </location>
</feature>
<dbReference type="CDD" id="cd08547">
    <property type="entry name" value="Type_II_cohesin"/>
    <property type="match status" value="1"/>
</dbReference>
<dbReference type="InterPro" id="IPR008965">
    <property type="entry name" value="CBM2/CBM3_carb-bd_dom_sf"/>
</dbReference>
<evidence type="ECO:0000256" key="1">
    <source>
        <dbReference type="SAM" id="MobiDB-lite"/>
    </source>
</evidence>
<sequence length="248" mass="23903">MTRFPSRRRLGRRAALVGGLAVAATALTAPAHAAPSVSDATLDAPSSVEVGAPITVTVAAAGAVDLYAYDLAVSYDPDLVELVEDSVVTPDGGFSDVADDAAGTVSVTHTRLGTSPGLAGDVTLATLTFTAVADGDAPFAVPTATLVGADATTASLTDAAAASTTVTAVVTAPPTDDPTDGTTSPSPTGDGSAAPGADGASDSPSTSAGPGSLASTGASVAWFVGAALLAVAAGVGILWARRRAVASR</sequence>
<dbReference type="Gene3D" id="2.60.40.680">
    <property type="match status" value="1"/>
</dbReference>
<protein>
    <submittedName>
        <fullName evidence="5">Cohesin domain-containing protein</fullName>
    </submittedName>
</protein>